<keyword evidence="8" id="KW-1185">Reference proteome</keyword>
<feature type="transmembrane region" description="Helical" evidence="5">
    <location>
        <begin position="71"/>
        <end position="92"/>
    </location>
</feature>
<dbReference type="UniPathway" id="UPA00895"/>
<comment type="subcellular location">
    <subcellularLocation>
        <location evidence="1">Membrane</location>
        <topology evidence="1">Multi-pass membrane protein</topology>
    </subcellularLocation>
</comment>
<dbReference type="GO" id="GO:0016020">
    <property type="term" value="C:membrane"/>
    <property type="evidence" value="ECO:0007669"/>
    <property type="project" value="UniProtKB-SubCell"/>
</dbReference>
<dbReference type="GO" id="GO:0030416">
    <property type="term" value="P:methylamine metabolic process"/>
    <property type="evidence" value="ECO:0007669"/>
    <property type="project" value="InterPro"/>
</dbReference>
<feature type="domain" description="Methylamine utilisation protein MauE" evidence="6">
    <location>
        <begin position="1"/>
        <end position="130"/>
    </location>
</feature>
<keyword evidence="4 5" id="KW-0472">Membrane</keyword>
<evidence type="ECO:0000256" key="4">
    <source>
        <dbReference type="ARBA" id="ARBA00023136"/>
    </source>
</evidence>
<feature type="transmembrane region" description="Helical" evidence="5">
    <location>
        <begin position="138"/>
        <end position="160"/>
    </location>
</feature>
<dbReference type="EMBL" id="MTLA01000320">
    <property type="protein sequence ID" value="OOP66404.1"/>
    <property type="molecule type" value="Genomic_DNA"/>
</dbReference>
<accession>A0A8E2I459</accession>
<dbReference type="InterPro" id="IPR009908">
    <property type="entry name" value="Methylamine_util_MauE"/>
</dbReference>
<evidence type="ECO:0000259" key="6">
    <source>
        <dbReference type="Pfam" id="PF07291"/>
    </source>
</evidence>
<dbReference type="Proteomes" id="UP000189761">
    <property type="component" value="Unassembled WGS sequence"/>
</dbReference>
<keyword evidence="2 5" id="KW-0812">Transmembrane</keyword>
<comment type="caution">
    <text evidence="7">The sequence shown here is derived from an EMBL/GenBank/DDBJ whole genome shotgun (WGS) entry which is preliminary data.</text>
</comment>
<protein>
    <recommendedName>
        <fullName evidence="6">Methylamine utilisation protein MauE domain-containing protein</fullName>
    </recommendedName>
</protein>
<evidence type="ECO:0000313" key="8">
    <source>
        <dbReference type="Proteomes" id="UP000189761"/>
    </source>
</evidence>
<reference evidence="7 8" key="1">
    <citation type="submission" date="2017-01" db="EMBL/GenBank/DDBJ databases">
        <title>Draft genome sequence of Bacillus oleronius.</title>
        <authorList>
            <person name="Allam M."/>
        </authorList>
    </citation>
    <scope>NUCLEOTIDE SEQUENCE [LARGE SCALE GENOMIC DNA]</scope>
    <source>
        <strain evidence="7 8">DSM 9356</strain>
    </source>
</reference>
<feature type="transmembrane region" description="Helical" evidence="5">
    <location>
        <begin position="6"/>
        <end position="24"/>
    </location>
</feature>
<dbReference type="AlphaFoldDB" id="A0A8E2I459"/>
<sequence length="178" mass="20902">MSYIVYMIQVTLAFLFITTAFDKIKNWNKHKISISQYKLLPKRFITYFLFLMVVSELMIAILFYFFSVNIFSVSLLTVIILIYTSAVFINLIRGNTEINCGCGSFLENQELNYGIVIRNIFILGLAFIPFFYDSPIIIHFFFKLFFSLCSVNVLIFISIIKETRLFVVHSKRIYKVIE</sequence>
<evidence type="ECO:0000313" key="7">
    <source>
        <dbReference type="EMBL" id="OOP66404.1"/>
    </source>
</evidence>
<dbReference type="Pfam" id="PF07291">
    <property type="entry name" value="MauE"/>
    <property type="match status" value="1"/>
</dbReference>
<name>A0A8E2I459_9BACI</name>
<proteinExistence type="predicted"/>
<dbReference type="RefSeq" id="WP_078111139.1">
    <property type="nucleotide sequence ID" value="NZ_CP065424.1"/>
</dbReference>
<evidence type="ECO:0000256" key="5">
    <source>
        <dbReference type="SAM" id="Phobius"/>
    </source>
</evidence>
<feature type="transmembrane region" description="Helical" evidence="5">
    <location>
        <begin position="44"/>
        <end position="65"/>
    </location>
</feature>
<feature type="transmembrane region" description="Helical" evidence="5">
    <location>
        <begin position="113"/>
        <end position="132"/>
    </location>
</feature>
<evidence type="ECO:0000256" key="3">
    <source>
        <dbReference type="ARBA" id="ARBA00022989"/>
    </source>
</evidence>
<evidence type="ECO:0000256" key="1">
    <source>
        <dbReference type="ARBA" id="ARBA00004141"/>
    </source>
</evidence>
<evidence type="ECO:0000256" key="2">
    <source>
        <dbReference type="ARBA" id="ARBA00022692"/>
    </source>
</evidence>
<organism evidence="7 8">
    <name type="scientific">Heyndrickxia oleronia</name>
    <dbReference type="NCBI Taxonomy" id="38875"/>
    <lineage>
        <taxon>Bacteria</taxon>
        <taxon>Bacillati</taxon>
        <taxon>Bacillota</taxon>
        <taxon>Bacilli</taxon>
        <taxon>Bacillales</taxon>
        <taxon>Bacillaceae</taxon>
        <taxon>Heyndrickxia</taxon>
    </lineage>
</organism>
<gene>
    <name evidence="7" type="ORF">BWZ43_21190</name>
</gene>
<keyword evidence="3 5" id="KW-1133">Transmembrane helix</keyword>